<name>A0A937KDM5_9BACT</name>
<accession>A0A937KDM5</accession>
<keyword evidence="2" id="KW-1185">Reference proteome</keyword>
<comment type="caution">
    <text evidence="1">The sequence shown here is derived from an EMBL/GenBank/DDBJ whole genome shotgun (WGS) entry which is preliminary data.</text>
</comment>
<gene>
    <name evidence="1" type="ORF">JMN32_08720</name>
</gene>
<organism evidence="1 2">
    <name type="scientific">Fulvivirga marina</name>
    <dbReference type="NCBI Taxonomy" id="2494733"/>
    <lineage>
        <taxon>Bacteria</taxon>
        <taxon>Pseudomonadati</taxon>
        <taxon>Bacteroidota</taxon>
        <taxon>Cytophagia</taxon>
        <taxon>Cytophagales</taxon>
        <taxon>Fulvivirgaceae</taxon>
        <taxon>Fulvivirga</taxon>
    </lineage>
</organism>
<dbReference type="AlphaFoldDB" id="A0A937KDM5"/>
<dbReference type="RefSeq" id="WP_202855935.1">
    <property type="nucleotide sequence ID" value="NZ_JAEUGD010000025.1"/>
</dbReference>
<sequence length="214" mass="24287">MACSINSESTQNEPVVQQDLKAMVSDSTSESLDWEAYQDSLRSVLLKLKPDNFLKGSMLEEFYIRNLISVSGGELVFDLRFDLHAFDCGAPDCYSTDIKFGIPHNNQLQFPNELTFSIHEHGCVDTERRATGVMRLVEKGTTFVNYYSRDQQSNLVILGADKDKAYAYYFTGVEPDSIKADQIPEVIMNLSDTAAVPYRSTQLLTLEYERFFTQ</sequence>
<evidence type="ECO:0000313" key="2">
    <source>
        <dbReference type="Proteomes" id="UP000614216"/>
    </source>
</evidence>
<evidence type="ECO:0000313" key="1">
    <source>
        <dbReference type="EMBL" id="MBL6446388.1"/>
    </source>
</evidence>
<dbReference type="Proteomes" id="UP000614216">
    <property type="component" value="Unassembled WGS sequence"/>
</dbReference>
<reference evidence="1" key="1">
    <citation type="submission" date="2021-01" db="EMBL/GenBank/DDBJ databases">
        <title>Fulvivirga kasyanovii gen. nov., sp nov., a novel member of the phylum Bacteroidetes isolated from seawater in a mussel farm.</title>
        <authorList>
            <person name="Zhao L.-H."/>
            <person name="Wang Z.-J."/>
        </authorList>
    </citation>
    <scope>NUCLEOTIDE SEQUENCE</scope>
    <source>
        <strain evidence="1">29W222</strain>
    </source>
</reference>
<proteinExistence type="predicted"/>
<protein>
    <submittedName>
        <fullName evidence="1">Uncharacterized protein</fullName>
    </submittedName>
</protein>
<dbReference type="EMBL" id="JAEUGD010000025">
    <property type="protein sequence ID" value="MBL6446388.1"/>
    <property type="molecule type" value="Genomic_DNA"/>
</dbReference>